<feature type="non-terminal residue" evidence="1">
    <location>
        <position position="1"/>
    </location>
</feature>
<accession>A0A061QU86</accession>
<organism evidence="1">
    <name type="scientific">Tetraselmis sp. GSL018</name>
    <dbReference type="NCBI Taxonomy" id="582737"/>
    <lineage>
        <taxon>Eukaryota</taxon>
        <taxon>Viridiplantae</taxon>
        <taxon>Chlorophyta</taxon>
        <taxon>core chlorophytes</taxon>
        <taxon>Chlorodendrophyceae</taxon>
        <taxon>Chlorodendrales</taxon>
        <taxon>Chlorodendraceae</taxon>
        <taxon>Tetraselmis</taxon>
    </lineage>
</organism>
<gene>
    <name evidence="1" type="ORF">TSPGSL018_21043</name>
</gene>
<proteinExistence type="predicted"/>
<evidence type="ECO:0000313" key="1">
    <source>
        <dbReference type="EMBL" id="JAC63278.1"/>
    </source>
</evidence>
<name>A0A061QU86_9CHLO</name>
<dbReference type="AlphaFoldDB" id="A0A061QU86"/>
<protein>
    <submittedName>
        <fullName evidence="1">Uncharacterized protein</fullName>
    </submittedName>
</protein>
<sequence>SSFAVKAFDCVDSISFLRSNLSLQSARLPGESFQLLCPVSKKQRVLCKSVSNKGWGHPVSRIQ</sequence>
<dbReference type="EMBL" id="GBEZ01023622">
    <property type="protein sequence ID" value="JAC63278.1"/>
    <property type="molecule type" value="Transcribed_RNA"/>
</dbReference>
<reference evidence="1" key="1">
    <citation type="submission" date="2014-05" db="EMBL/GenBank/DDBJ databases">
        <title>The transcriptome of the halophilic microalga Tetraselmis sp. GSL018 isolated from the Great Salt Lake, Utah.</title>
        <authorList>
            <person name="Jinkerson R.E."/>
            <person name="D'Adamo S."/>
            <person name="Posewitz M.C."/>
        </authorList>
    </citation>
    <scope>NUCLEOTIDE SEQUENCE</scope>
    <source>
        <strain evidence="1">GSL018</strain>
    </source>
</reference>